<dbReference type="SUPFAM" id="SSF52980">
    <property type="entry name" value="Restriction endonuclease-like"/>
    <property type="match status" value="1"/>
</dbReference>
<evidence type="ECO:0000313" key="5">
    <source>
        <dbReference type="EMBL" id="DAD95554.1"/>
    </source>
</evidence>
<sequence length="148" mass="17453">MIQIDTREKPQAIANIKAFFDKNNIEYIDKKMDIADYCVIGKENLVIDRKRNLQEVAQNLCSNDKSRFWREVRLAYQNHVRMIVLVEQSGINDLKDVRNWQSKYQRLSGARLQEEMYRIAMAYGIEWKFCHKNSTGKVICELLGVDYG</sequence>
<evidence type="ECO:0000256" key="2">
    <source>
        <dbReference type="ARBA" id="ARBA00015502"/>
    </source>
</evidence>
<evidence type="ECO:0000256" key="3">
    <source>
        <dbReference type="ARBA" id="ARBA00034463"/>
    </source>
</evidence>
<dbReference type="GO" id="GO:0004386">
    <property type="term" value="F:helicase activity"/>
    <property type="evidence" value="ECO:0007669"/>
    <property type="project" value="UniProtKB-KW"/>
</dbReference>
<dbReference type="InterPro" id="IPR006166">
    <property type="entry name" value="ERCC4_domain"/>
</dbReference>
<dbReference type="InterPro" id="IPR011335">
    <property type="entry name" value="Restrct_endonuc-II-like"/>
</dbReference>
<keyword evidence="5" id="KW-0378">Hydrolase</keyword>
<feature type="domain" description="ERCC4" evidence="4">
    <location>
        <begin position="4"/>
        <end position="141"/>
    </location>
</feature>
<comment type="function">
    <text evidence="3">Plays a role in the inhibition of type I interferon signaling pathway. Mechanistically, specifically interacts with 2',3'-cGAMP and cleaves it via its phosphodiesterase activity. In turn, prevents 2',3'-cGAMP interaction with host ER-resident STING1 leading to inhibition of downstream signaling pathway and type I interferon production.</text>
</comment>
<dbReference type="GO" id="GO:0006259">
    <property type="term" value="P:DNA metabolic process"/>
    <property type="evidence" value="ECO:0007669"/>
    <property type="project" value="UniProtKB-ARBA"/>
</dbReference>
<protein>
    <recommendedName>
        <fullName evidence="2">ERCC4 domain-containing protein EP364R</fullName>
    </recommendedName>
</protein>
<keyword evidence="5" id="KW-0547">Nucleotide-binding</keyword>
<dbReference type="Pfam" id="PF02732">
    <property type="entry name" value="ERCC4"/>
    <property type="match status" value="1"/>
</dbReference>
<name>A0A8S5NMQ9_9CAUD</name>
<dbReference type="GO" id="GO:0004518">
    <property type="term" value="F:nuclease activity"/>
    <property type="evidence" value="ECO:0007669"/>
    <property type="project" value="InterPro"/>
</dbReference>
<comment type="similarity">
    <text evidence="1">Belongs to the asfivirus EP364R family.</text>
</comment>
<organism evidence="5">
    <name type="scientific">Myoviridae sp. ctW7Z6</name>
    <dbReference type="NCBI Taxonomy" id="2826661"/>
    <lineage>
        <taxon>Viruses</taxon>
        <taxon>Duplodnaviria</taxon>
        <taxon>Heunggongvirae</taxon>
        <taxon>Uroviricota</taxon>
        <taxon>Caudoviricetes</taxon>
    </lineage>
</organism>
<keyword evidence="5" id="KW-0067">ATP-binding</keyword>
<dbReference type="Gene3D" id="3.40.50.10130">
    <property type="match status" value="1"/>
</dbReference>
<evidence type="ECO:0000256" key="1">
    <source>
        <dbReference type="ARBA" id="ARBA00008322"/>
    </source>
</evidence>
<dbReference type="EMBL" id="BK015194">
    <property type="protein sequence ID" value="DAD95554.1"/>
    <property type="molecule type" value="Genomic_DNA"/>
</dbReference>
<accession>A0A8S5NMQ9</accession>
<keyword evidence="5" id="KW-0347">Helicase</keyword>
<reference evidence="5" key="1">
    <citation type="journal article" date="2021" name="Proc. Natl. Acad. Sci. U.S.A.">
        <title>A Catalog of Tens of Thousands of Viruses from Human Metagenomes Reveals Hidden Associations with Chronic Diseases.</title>
        <authorList>
            <person name="Tisza M.J."/>
            <person name="Buck C.B."/>
        </authorList>
    </citation>
    <scope>NUCLEOTIDE SEQUENCE</scope>
    <source>
        <strain evidence="5">CtW7Z6</strain>
    </source>
</reference>
<dbReference type="GO" id="GO:0003677">
    <property type="term" value="F:DNA binding"/>
    <property type="evidence" value="ECO:0007669"/>
    <property type="project" value="InterPro"/>
</dbReference>
<evidence type="ECO:0000259" key="4">
    <source>
        <dbReference type="Pfam" id="PF02732"/>
    </source>
</evidence>
<proteinExistence type="inferred from homology"/>